<dbReference type="SMART" id="SM00563">
    <property type="entry name" value="PlsC"/>
    <property type="match status" value="1"/>
</dbReference>
<dbReference type="InterPro" id="IPR032098">
    <property type="entry name" value="Acyltransf_C"/>
</dbReference>
<feature type="domain" description="Phospholipid/glycerol acyltransferase" evidence="6">
    <location>
        <begin position="100"/>
        <end position="224"/>
    </location>
</feature>
<dbReference type="AlphaFoldDB" id="A0A8K0ENV6"/>
<gene>
    <name evidence="7" type="primary">LPGAT1</name>
    <name evidence="7" type="ORF">BLAG_LOCUS17878</name>
</gene>
<evidence type="ECO:0000256" key="2">
    <source>
        <dbReference type="ARBA" id="ARBA00022679"/>
    </source>
</evidence>
<protein>
    <submittedName>
        <fullName evidence="7">LPGAT1 protein</fullName>
    </submittedName>
</protein>
<keyword evidence="5" id="KW-0812">Transmembrane</keyword>
<keyword evidence="2" id="KW-0808">Transferase</keyword>
<dbReference type="Pfam" id="PF16076">
    <property type="entry name" value="Acyltransf_C"/>
    <property type="match status" value="1"/>
</dbReference>
<keyword evidence="5" id="KW-0472">Membrane</keyword>
<accession>A0A8K0ENV6</accession>
<evidence type="ECO:0000259" key="6">
    <source>
        <dbReference type="SMART" id="SM00563"/>
    </source>
</evidence>
<dbReference type="EMBL" id="OV696689">
    <property type="protein sequence ID" value="CAH1263068.1"/>
    <property type="molecule type" value="Genomic_DNA"/>
</dbReference>
<evidence type="ECO:0000256" key="1">
    <source>
        <dbReference type="ARBA" id="ARBA00008655"/>
    </source>
</evidence>
<evidence type="ECO:0000313" key="7">
    <source>
        <dbReference type="EMBL" id="CAH1263068.1"/>
    </source>
</evidence>
<dbReference type="GO" id="GO:0036149">
    <property type="term" value="P:phosphatidylinositol acyl-chain remodeling"/>
    <property type="evidence" value="ECO:0007669"/>
    <property type="project" value="TreeGrafter"/>
</dbReference>
<dbReference type="PANTHER" id="PTHR10983">
    <property type="entry name" value="1-ACYLGLYCEROL-3-PHOSPHATE ACYLTRANSFERASE-RELATED"/>
    <property type="match status" value="1"/>
</dbReference>
<keyword evidence="8" id="KW-1185">Reference proteome</keyword>
<evidence type="ECO:0000256" key="5">
    <source>
        <dbReference type="SAM" id="Phobius"/>
    </source>
</evidence>
<proteinExistence type="inferred from homology"/>
<dbReference type="GO" id="GO:0005783">
    <property type="term" value="C:endoplasmic reticulum"/>
    <property type="evidence" value="ECO:0007669"/>
    <property type="project" value="TreeGrafter"/>
</dbReference>
<dbReference type="CDD" id="cd07990">
    <property type="entry name" value="LPLAT_LCLAT1-like"/>
    <property type="match status" value="1"/>
</dbReference>
<dbReference type="OrthoDB" id="5920068at2759"/>
<name>A0A8K0ENV6_BRALA</name>
<dbReference type="InterPro" id="IPR002123">
    <property type="entry name" value="Plipid/glycerol_acylTrfase"/>
</dbReference>
<dbReference type="GO" id="GO:0016746">
    <property type="term" value="F:acyltransferase activity"/>
    <property type="evidence" value="ECO:0007669"/>
    <property type="project" value="UniProtKB-KW"/>
</dbReference>
<dbReference type="PANTHER" id="PTHR10983:SF2">
    <property type="entry name" value="ACYL-COA:LYSOPHOSPHATIDYLGLYCEROL ACYLTRANSFERASE 1"/>
    <property type="match status" value="1"/>
</dbReference>
<sequence length="383" mass="44394">MAHVGVATQLLWLMSQTWYLMRIALRMTFVLVNNLYVVPAHFVWLLCLQPVRMARPELFWELEGTMIKWMSAQIGWWGYSAGYKMYECGEDISHTYSDEAIVIVNHQSTADVATLMGALQHKGPVARRMMWIMDYILLYTNFGLCAWVHGDFFLQQGQEYREEMLKSLKDHLNTRYSSRNHQWIVLFPEGGFLRKRREKSQKYARKNNLPILQHVLLPRTGAMKTILDNVGPPLAHTNGSLQVLCNNGTAHHSNGRHVKWIVDITIAYAHGRPLDIQTLTSGWRPPYPTTLHYRHFPTSEVPRDETGLTKWLCERFAEKEELLSHFYSTGRFPAGTTRPGVTTTDEAVEITFCPWWMLSIHLFYLCSTALQWYTVSTILQLVL</sequence>
<reference evidence="7" key="1">
    <citation type="submission" date="2022-01" db="EMBL/GenBank/DDBJ databases">
        <authorList>
            <person name="Braso-Vives M."/>
        </authorList>
    </citation>
    <scope>NUCLEOTIDE SEQUENCE</scope>
</reference>
<evidence type="ECO:0000313" key="8">
    <source>
        <dbReference type="Proteomes" id="UP000838412"/>
    </source>
</evidence>
<comment type="similarity">
    <text evidence="1">Belongs to the 1-acyl-sn-glycerol-3-phosphate acyltransferase family.</text>
</comment>
<keyword evidence="4" id="KW-0012">Acyltransferase</keyword>
<organism evidence="7 8">
    <name type="scientific">Branchiostoma lanceolatum</name>
    <name type="common">Common lancelet</name>
    <name type="synonym">Amphioxus lanceolatum</name>
    <dbReference type="NCBI Taxonomy" id="7740"/>
    <lineage>
        <taxon>Eukaryota</taxon>
        <taxon>Metazoa</taxon>
        <taxon>Chordata</taxon>
        <taxon>Cephalochordata</taxon>
        <taxon>Leptocardii</taxon>
        <taxon>Amphioxiformes</taxon>
        <taxon>Branchiostomatidae</taxon>
        <taxon>Branchiostoma</taxon>
    </lineage>
</organism>
<keyword evidence="3" id="KW-1208">Phospholipid metabolism</keyword>
<dbReference type="Proteomes" id="UP000838412">
    <property type="component" value="Chromosome 4"/>
</dbReference>
<evidence type="ECO:0000256" key="3">
    <source>
        <dbReference type="ARBA" id="ARBA00023264"/>
    </source>
</evidence>
<keyword evidence="5" id="KW-1133">Transmembrane helix</keyword>
<feature type="transmembrane region" description="Helical" evidence="5">
    <location>
        <begin position="23"/>
        <end position="48"/>
    </location>
</feature>
<keyword evidence="3" id="KW-0443">Lipid metabolism</keyword>
<evidence type="ECO:0000256" key="4">
    <source>
        <dbReference type="ARBA" id="ARBA00023315"/>
    </source>
</evidence>
<feature type="transmembrane region" description="Helical" evidence="5">
    <location>
        <begin position="136"/>
        <end position="154"/>
    </location>
</feature>
<dbReference type="SUPFAM" id="SSF69593">
    <property type="entry name" value="Glycerol-3-phosphate (1)-acyltransferase"/>
    <property type="match status" value="1"/>
</dbReference>
<dbReference type="Pfam" id="PF01553">
    <property type="entry name" value="Acyltransferase"/>
    <property type="match status" value="1"/>
</dbReference>